<keyword evidence="1" id="KW-0812">Transmembrane</keyword>
<feature type="transmembrane region" description="Helical" evidence="1">
    <location>
        <begin position="59"/>
        <end position="83"/>
    </location>
</feature>
<feature type="transmembrane region" description="Helical" evidence="1">
    <location>
        <begin position="90"/>
        <end position="108"/>
    </location>
</feature>
<dbReference type="eggNOG" id="ENOG503464I">
    <property type="taxonomic scope" value="Bacteria"/>
</dbReference>
<feature type="transmembrane region" description="Helical" evidence="1">
    <location>
        <begin position="16"/>
        <end position="39"/>
    </location>
</feature>
<name>K6Z4A2_9ALTE</name>
<feature type="transmembrane region" description="Helical" evidence="1">
    <location>
        <begin position="141"/>
        <end position="157"/>
    </location>
</feature>
<dbReference type="EMBL" id="BAEO01000015">
    <property type="protein sequence ID" value="GAC18260.1"/>
    <property type="molecule type" value="Genomic_DNA"/>
</dbReference>
<gene>
    <name evidence="2" type="ORF">GARC_1280</name>
</gene>
<evidence type="ECO:0000313" key="2">
    <source>
        <dbReference type="EMBL" id="GAC18260.1"/>
    </source>
</evidence>
<sequence length="159" mass="17396">MVIEINQVKHLMKNTFITACIVGLIASIAFILVQPLFGLATLTSRHAAAYVNLGGYSEIAALFLSWFVHISVSIFYALLATVIFNFNHSVVVSVAQTIILGWFTTLIATPANEWVVKLVTTQQFPDLGSLAALNTQVGPKLWLHILFFAFVLGGFGLQK</sequence>
<keyword evidence="1" id="KW-0472">Membrane</keyword>
<comment type="caution">
    <text evidence="2">The sequence shown here is derived from an EMBL/GenBank/DDBJ whole genome shotgun (WGS) entry which is preliminary data.</text>
</comment>
<dbReference type="RefSeq" id="WP_007617921.1">
    <property type="nucleotide sequence ID" value="NZ_BAEO01000015.1"/>
</dbReference>
<proteinExistence type="predicted"/>
<keyword evidence="3" id="KW-1185">Reference proteome</keyword>
<organism evidence="2 3">
    <name type="scientific">Paraglaciecola arctica BSs20135</name>
    <dbReference type="NCBI Taxonomy" id="493475"/>
    <lineage>
        <taxon>Bacteria</taxon>
        <taxon>Pseudomonadati</taxon>
        <taxon>Pseudomonadota</taxon>
        <taxon>Gammaproteobacteria</taxon>
        <taxon>Alteromonadales</taxon>
        <taxon>Alteromonadaceae</taxon>
        <taxon>Paraglaciecola</taxon>
    </lineage>
</organism>
<evidence type="ECO:0000256" key="1">
    <source>
        <dbReference type="SAM" id="Phobius"/>
    </source>
</evidence>
<accession>K6Z4A2</accession>
<dbReference type="AlphaFoldDB" id="K6Z4A2"/>
<evidence type="ECO:0000313" key="3">
    <source>
        <dbReference type="Proteomes" id="UP000006327"/>
    </source>
</evidence>
<dbReference type="Proteomes" id="UP000006327">
    <property type="component" value="Unassembled WGS sequence"/>
</dbReference>
<protein>
    <submittedName>
        <fullName evidence="2">Uncharacterized protein</fullName>
    </submittedName>
</protein>
<reference evidence="2 3" key="1">
    <citation type="journal article" date="2017" name="Antonie Van Leeuwenhoek">
        <title>Rhizobium rhizosphaerae sp. nov., a novel species isolated from rice rhizosphere.</title>
        <authorList>
            <person name="Zhao J.J."/>
            <person name="Zhang J."/>
            <person name="Zhang R.J."/>
            <person name="Zhang C.W."/>
            <person name="Yin H.Q."/>
            <person name="Zhang X.X."/>
        </authorList>
    </citation>
    <scope>NUCLEOTIDE SEQUENCE [LARGE SCALE GENOMIC DNA]</scope>
    <source>
        <strain evidence="2 3">BSs20135</strain>
    </source>
</reference>
<keyword evidence="1" id="KW-1133">Transmembrane helix</keyword>